<evidence type="ECO:0000256" key="3">
    <source>
        <dbReference type="ARBA" id="ARBA00023125"/>
    </source>
</evidence>
<dbReference type="Gene3D" id="2.40.50.140">
    <property type="entry name" value="Nucleic acid-binding proteins"/>
    <property type="match status" value="1"/>
</dbReference>
<name>A0A0S7BZD5_9BACT</name>
<dbReference type="Proteomes" id="UP000053091">
    <property type="component" value="Unassembled WGS sequence"/>
</dbReference>
<evidence type="ECO:0000256" key="2">
    <source>
        <dbReference type="ARBA" id="ARBA00022763"/>
    </source>
</evidence>
<comment type="function">
    <text evidence="6">The RuvA-RuvB-RuvC complex processes Holliday junction (HJ) DNA during genetic recombination and DNA repair, while the RuvA-RuvB complex plays an important role in the rescue of blocked DNA replication forks via replication fork reversal (RFR). RuvA specifically binds to HJ cruciform DNA, conferring on it an open structure. The RuvB hexamer acts as an ATP-dependent pump, pulling dsDNA into and through the RuvAB complex. HJ branch migration allows RuvC to scan DNA until it finds its consensus sequence, where it cleaves and resolves the cruciform DNA.</text>
</comment>
<evidence type="ECO:0000256" key="6">
    <source>
        <dbReference type="HAMAP-Rule" id="MF_00031"/>
    </source>
</evidence>
<evidence type="ECO:0000313" key="8">
    <source>
        <dbReference type="EMBL" id="GAP42089.1"/>
    </source>
</evidence>
<dbReference type="GO" id="GO:0006310">
    <property type="term" value="P:DNA recombination"/>
    <property type="evidence" value="ECO:0007669"/>
    <property type="project" value="UniProtKB-UniRule"/>
</dbReference>
<keyword evidence="5 6" id="KW-0234">DNA repair</keyword>
<dbReference type="GO" id="GO:0009378">
    <property type="term" value="F:four-way junction helicase activity"/>
    <property type="evidence" value="ECO:0007669"/>
    <property type="project" value="InterPro"/>
</dbReference>
<dbReference type="InterPro" id="IPR012340">
    <property type="entry name" value="NA-bd_OB-fold"/>
</dbReference>
<evidence type="ECO:0000259" key="7">
    <source>
        <dbReference type="SMART" id="SM00278"/>
    </source>
</evidence>
<comment type="subcellular location">
    <subcellularLocation>
        <location evidence="6">Cytoplasm</location>
    </subcellularLocation>
</comment>
<keyword evidence="8" id="KW-0347">Helicase</keyword>
<feature type="domain" description="Helix-hairpin-helix DNA-binding motif class 1" evidence="7">
    <location>
        <begin position="107"/>
        <end position="126"/>
    </location>
</feature>
<dbReference type="SUPFAM" id="SSF47781">
    <property type="entry name" value="RuvA domain 2-like"/>
    <property type="match status" value="1"/>
</dbReference>
<dbReference type="PATRIC" id="fig|1678841.3.peg.255"/>
<dbReference type="RefSeq" id="WP_062037267.1">
    <property type="nucleotide sequence ID" value="NZ_DF968182.1"/>
</dbReference>
<keyword evidence="9" id="KW-1185">Reference proteome</keyword>
<dbReference type="Pfam" id="PF07499">
    <property type="entry name" value="RuvA_C"/>
    <property type="match status" value="1"/>
</dbReference>
<comment type="caution">
    <text evidence="6">Lacks conserved residue(s) required for the propagation of feature annotation.</text>
</comment>
<dbReference type="SUPFAM" id="SSF50249">
    <property type="entry name" value="Nucleic acid-binding proteins"/>
    <property type="match status" value="1"/>
</dbReference>
<dbReference type="InterPro" id="IPR010994">
    <property type="entry name" value="RuvA_2-like"/>
</dbReference>
<keyword evidence="8" id="KW-0067">ATP-binding</keyword>
<dbReference type="InterPro" id="IPR011114">
    <property type="entry name" value="RuvA_C"/>
</dbReference>
<dbReference type="AlphaFoldDB" id="A0A0S7BZD5"/>
<dbReference type="InterPro" id="IPR003583">
    <property type="entry name" value="Hlx-hairpin-Hlx_DNA-bd_motif"/>
</dbReference>
<dbReference type="GO" id="GO:0048476">
    <property type="term" value="C:Holliday junction resolvase complex"/>
    <property type="evidence" value="ECO:0007669"/>
    <property type="project" value="UniProtKB-UniRule"/>
</dbReference>
<evidence type="ECO:0000313" key="9">
    <source>
        <dbReference type="Proteomes" id="UP000053091"/>
    </source>
</evidence>
<feature type="domain" description="Helix-hairpin-helix DNA-binding motif class 1" evidence="7">
    <location>
        <begin position="72"/>
        <end position="91"/>
    </location>
</feature>
<comment type="similarity">
    <text evidence="6">Belongs to the RuvA family.</text>
</comment>
<comment type="domain">
    <text evidence="6">Has three domains with a flexible linker between the domains II and III and assumes an 'L' shape. Domain III is highly mobile and contacts RuvB.</text>
</comment>
<reference evidence="8" key="1">
    <citation type="journal article" date="2015" name="Genome Announc.">
        <title>Draft Genome Sequence of Bacteroidales Strain TBC1, a Novel Isolate from a Methanogenic Wastewater Treatment System.</title>
        <authorList>
            <person name="Tourlousse D.M."/>
            <person name="Matsuura N."/>
            <person name="Sun L."/>
            <person name="Toyonaga M."/>
            <person name="Kuroda K."/>
            <person name="Ohashi A."/>
            <person name="Cruz R."/>
            <person name="Yamaguchi T."/>
            <person name="Sekiguchi Y."/>
        </authorList>
    </citation>
    <scope>NUCLEOTIDE SEQUENCE [LARGE SCALE GENOMIC DNA]</scope>
    <source>
        <strain evidence="8">TBC1</strain>
    </source>
</reference>
<feature type="region of interest" description="Domain III" evidence="6">
    <location>
        <begin position="144"/>
        <end position="194"/>
    </location>
</feature>
<evidence type="ECO:0000256" key="4">
    <source>
        <dbReference type="ARBA" id="ARBA00023172"/>
    </source>
</evidence>
<dbReference type="NCBIfam" id="TIGR00084">
    <property type="entry name" value="ruvA"/>
    <property type="match status" value="1"/>
</dbReference>
<evidence type="ECO:0000256" key="5">
    <source>
        <dbReference type="ARBA" id="ARBA00023204"/>
    </source>
</evidence>
<keyword evidence="8" id="KW-0378">Hydrolase</keyword>
<protein>
    <recommendedName>
        <fullName evidence="6">Holliday junction branch migration complex subunit RuvA</fullName>
    </recommendedName>
</protein>
<keyword evidence="1 6" id="KW-0963">Cytoplasm</keyword>
<dbReference type="GO" id="GO:0005524">
    <property type="term" value="F:ATP binding"/>
    <property type="evidence" value="ECO:0007669"/>
    <property type="project" value="InterPro"/>
</dbReference>
<keyword evidence="4 6" id="KW-0233">DNA recombination</keyword>
<dbReference type="InterPro" id="IPR013849">
    <property type="entry name" value="DNA_helicase_Holl-junc_RuvA_I"/>
</dbReference>
<dbReference type="Pfam" id="PF01330">
    <property type="entry name" value="RuvA_N"/>
    <property type="match status" value="1"/>
</dbReference>
<gene>
    <name evidence="6" type="primary">ruvA</name>
    <name evidence="8" type="ORF">TBC1_11217</name>
</gene>
<proteinExistence type="inferred from homology"/>
<dbReference type="GO" id="GO:0006281">
    <property type="term" value="P:DNA repair"/>
    <property type="evidence" value="ECO:0007669"/>
    <property type="project" value="UniProtKB-UniRule"/>
</dbReference>
<evidence type="ECO:0000256" key="1">
    <source>
        <dbReference type="ARBA" id="ARBA00022490"/>
    </source>
</evidence>
<dbReference type="InterPro" id="IPR036267">
    <property type="entry name" value="RuvA_C_sf"/>
</dbReference>
<dbReference type="Gene3D" id="1.10.150.20">
    <property type="entry name" value="5' to 3' exonuclease, C-terminal subdomain"/>
    <property type="match status" value="1"/>
</dbReference>
<dbReference type="OrthoDB" id="5293449at2"/>
<dbReference type="STRING" id="1678841.TBC1_11217"/>
<dbReference type="Gene3D" id="1.10.8.10">
    <property type="entry name" value="DNA helicase RuvA subunit, C-terminal domain"/>
    <property type="match status" value="1"/>
</dbReference>
<sequence length="194" mass="21136">MYAFIEGKISGINPAEVVIDCHGVGYDISISVNTYSRIKDLETCRLLTHLAVKEDAMVLYGFASEDERQLFRQLISVSGVGAGTARLILSSLTPEEVTEAIILGNVPVLQRVKGIGGKTAQRIIIDLKDKLGKGQGFREILGSTHNTKKEEALSALSMLGFNKALAEKTIDKILKEEGTSLTVEQLIKHALRIL</sequence>
<dbReference type="EMBL" id="DF968182">
    <property type="protein sequence ID" value="GAP42089.1"/>
    <property type="molecule type" value="Genomic_DNA"/>
</dbReference>
<keyword evidence="2 6" id="KW-0227">DNA damage</keyword>
<dbReference type="Pfam" id="PF14520">
    <property type="entry name" value="HHH_5"/>
    <property type="match status" value="1"/>
</dbReference>
<dbReference type="GO" id="GO:0009379">
    <property type="term" value="C:Holliday junction helicase complex"/>
    <property type="evidence" value="ECO:0007669"/>
    <property type="project" value="InterPro"/>
</dbReference>
<dbReference type="InterPro" id="IPR000085">
    <property type="entry name" value="RuvA"/>
</dbReference>
<keyword evidence="8" id="KW-0547">Nucleotide-binding</keyword>
<dbReference type="SUPFAM" id="SSF46929">
    <property type="entry name" value="DNA helicase RuvA subunit, C-terminal domain"/>
    <property type="match status" value="1"/>
</dbReference>
<dbReference type="GO" id="GO:0005737">
    <property type="term" value="C:cytoplasm"/>
    <property type="evidence" value="ECO:0007669"/>
    <property type="project" value="UniProtKB-SubCell"/>
</dbReference>
<dbReference type="HAMAP" id="MF_00031">
    <property type="entry name" value="DNA_HJ_migration_RuvA"/>
    <property type="match status" value="1"/>
</dbReference>
<keyword evidence="3 6" id="KW-0238">DNA-binding</keyword>
<dbReference type="GO" id="GO:0000400">
    <property type="term" value="F:four-way junction DNA binding"/>
    <property type="evidence" value="ECO:0007669"/>
    <property type="project" value="UniProtKB-UniRule"/>
</dbReference>
<comment type="subunit">
    <text evidence="6">Homotetramer. Forms an RuvA(8)-RuvB(12)-Holliday junction (HJ) complex. HJ DNA is sandwiched between 2 RuvA tetramers; dsDNA enters through RuvA and exits via RuvB. An RuvB hexamer assembles on each DNA strand where it exits the tetramer. Each RuvB hexamer is contacted by two RuvA subunits (via domain III) on 2 adjacent RuvB subunits; this complex drives branch migration. In the full resolvosome a probable DNA-RuvA(4)-RuvB(12)-RuvC(2) complex forms which resolves the HJ.</text>
</comment>
<dbReference type="CDD" id="cd14332">
    <property type="entry name" value="UBA_RuvA_C"/>
    <property type="match status" value="1"/>
</dbReference>
<organism evidence="8">
    <name type="scientific">Lentimicrobium saccharophilum</name>
    <dbReference type="NCBI Taxonomy" id="1678841"/>
    <lineage>
        <taxon>Bacteria</taxon>
        <taxon>Pseudomonadati</taxon>
        <taxon>Bacteroidota</taxon>
        <taxon>Bacteroidia</taxon>
        <taxon>Bacteroidales</taxon>
        <taxon>Lentimicrobiaceae</taxon>
        <taxon>Lentimicrobium</taxon>
    </lineage>
</organism>
<dbReference type="SMART" id="SM00278">
    <property type="entry name" value="HhH1"/>
    <property type="match status" value="2"/>
</dbReference>
<accession>A0A0S7BZD5</accession>